<dbReference type="GO" id="GO:0005667">
    <property type="term" value="C:transcription regulator complex"/>
    <property type="evidence" value="ECO:0007669"/>
    <property type="project" value="TreeGrafter"/>
</dbReference>
<sequence length="320" mass="35829">MRKNTIDRTWAEIGNKFQITGSEAKEKWKNLRSVFVRHLKPPKSGAGTAQKKPYYLADFMQFTIPFIKTAGKPSGNLNETIEDNDTLQPQSPELCEQTQFTESVPTSTQSISQQHSSLPSTSSQSISQQHSSLPSTSSQSISQQHSSLPSTSTQSISQQQSSLPSTSTQSISQQHSSLPPTSTQSILRHQLPPATSNKRKRKKLEETQAEQDIAAYFKLKRSKIIENCDSTENSNKMFLLSLLSDVNKLNDNQRRLFKRRVLELIDDIMDQSSPITLLSTPSPTDRAISTPNTINESVQSNTATLYYESIPMFLSQEDEE</sequence>
<evidence type="ECO:0000313" key="6">
    <source>
        <dbReference type="Proteomes" id="UP001314205"/>
    </source>
</evidence>
<dbReference type="Proteomes" id="UP001314205">
    <property type="component" value="Unassembled WGS sequence"/>
</dbReference>
<dbReference type="Pfam" id="PF02944">
    <property type="entry name" value="BESS"/>
    <property type="match status" value="1"/>
</dbReference>
<name>A0AAV1LLS5_9NEOP</name>
<dbReference type="GO" id="GO:0005634">
    <property type="term" value="C:nucleus"/>
    <property type="evidence" value="ECO:0007669"/>
    <property type="project" value="UniProtKB-SubCell"/>
</dbReference>
<evidence type="ECO:0000313" key="5">
    <source>
        <dbReference type="EMBL" id="CAK1594984.1"/>
    </source>
</evidence>
<comment type="caution">
    <text evidence="5">The sequence shown here is derived from an EMBL/GenBank/DDBJ whole genome shotgun (WGS) entry which is preliminary data.</text>
</comment>
<evidence type="ECO:0008006" key="7">
    <source>
        <dbReference type="Google" id="ProtNLM"/>
    </source>
</evidence>
<dbReference type="PANTHER" id="PTHR12243">
    <property type="entry name" value="MADF DOMAIN TRANSCRIPTION FACTOR"/>
    <property type="match status" value="1"/>
</dbReference>
<dbReference type="InterPro" id="IPR039353">
    <property type="entry name" value="TF_Adf1"/>
</dbReference>
<protein>
    <recommendedName>
        <fullName evidence="7">BESS domain-containing protein</fullName>
    </recommendedName>
</protein>
<evidence type="ECO:0000259" key="3">
    <source>
        <dbReference type="PROSITE" id="PS51029"/>
    </source>
</evidence>
<dbReference type="InterPro" id="IPR006578">
    <property type="entry name" value="MADF-dom"/>
</dbReference>
<feature type="compositionally biased region" description="Low complexity" evidence="2">
    <location>
        <begin position="106"/>
        <end position="177"/>
    </location>
</feature>
<dbReference type="AlphaFoldDB" id="A0AAV1LLS5"/>
<evidence type="ECO:0000256" key="2">
    <source>
        <dbReference type="SAM" id="MobiDB-lite"/>
    </source>
</evidence>
<dbReference type="GO" id="GO:0006357">
    <property type="term" value="P:regulation of transcription by RNA polymerase II"/>
    <property type="evidence" value="ECO:0007669"/>
    <property type="project" value="TreeGrafter"/>
</dbReference>
<dbReference type="InterPro" id="IPR004210">
    <property type="entry name" value="BESS_motif"/>
</dbReference>
<accession>A0AAV1LLS5</accession>
<feature type="domain" description="BESS" evidence="4">
    <location>
        <begin position="232"/>
        <end position="271"/>
    </location>
</feature>
<proteinExistence type="predicted"/>
<feature type="region of interest" description="Disordered" evidence="2">
    <location>
        <begin position="96"/>
        <end position="207"/>
    </location>
</feature>
<dbReference type="PROSITE" id="PS51029">
    <property type="entry name" value="MADF"/>
    <property type="match status" value="1"/>
</dbReference>
<dbReference type="Pfam" id="PF10545">
    <property type="entry name" value="MADF_DNA_bdg"/>
    <property type="match status" value="1"/>
</dbReference>
<feature type="domain" description="MADF" evidence="3">
    <location>
        <begin position="1"/>
        <end position="68"/>
    </location>
</feature>
<feature type="compositionally biased region" description="Polar residues" evidence="2">
    <location>
        <begin position="178"/>
        <end position="187"/>
    </location>
</feature>
<evidence type="ECO:0000259" key="4">
    <source>
        <dbReference type="PROSITE" id="PS51031"/>
    </source>
</evidence>
<dbReference type="PANTHER" id="PTHR12243:SF60">
    <property type="entry name" value="SI:CH211-15D5.12-RELATED"/>
    <property type="match status" value="1"/>
</dbReference>
<dbReference type="PROSITE" id="PS51031">
    <property type="entry name" value="BESS"/>
    <property type="match status" value="1"/>
</dbReference>
<keyword evidence="1" id="KW-0539">Nucleus</keyword>
<organism evidence="5 6">
    <name type="scientific">Parnassius mnemosyne</name>
    <name type="common">clouded apollo</name>
    <dbReference type="NCBI Taxonomy" id="213953"/>
    <lineage>
        <taxon>Eukaryota</taxon>
        <taxon>Metazoa</taxon>
        <taxon>Ecdysozoa</taxon>
        <taxon>Arthropoda</taxon>
        <taxon>Hexapoda</taxon>
        <taxon>Insecta</taxon>
        <taxon>Pterygota</taxon>
        <taxon>Neoptera</taxon>
        <taxon>Endopterygota</taxon>
        <taxon>Lepidoptera</taxon>
        <taxon>Glossata</taxon>
        <taxon>Ditrysia</taxon>
        <taxon>Papilionoidea</taxon>
        <taxon>Papilionidae</taxon>
        <taxon>Parnassiinae</taxon>
        <taxon>Parnassini</taxon>
        <taxon>Parnassius</taxon>
        <taxon>Driopa</taxon>
    </lineage>
</organism>
<dbReference type="GO" id="GO:0003677">
    <property type="term" value="F:DNA binding"/>
    <property type="evidence" value="ECO:0007669"/>
    <property type="project" value="InterPro"/>
</dbReference>
<evidence type="ECO:0000256" key="1">
    <source>
        <dbReference type="PROSITE-ProRule" id="PRU00371"/>
    </source>
</evidence>
<reference evidence="5 6" key="1">
    <citation type="submission" date="2023-11" db="EMBL/GenBank/DDBJ databases">
        <authorList>
            <person name="Hedman E."/>
            <person name="Englund M."/>
            <person name="Stromberg M."/>
            <person name="Nyberg Akerstrom W."/>
            <person name="Nylinder S."/>
            <person name="Jareborg N."/>
            <person name="Kallberg Y."/>
            <person name="Kronander E."/>
        </authorList>
    </citation>
    <scope>NUCLEOTIDE SEQUENCE [LARGE SCALE GENOMIC DNA]</scope>
</reference>
<gene>
    <name evidence="5" type="ORF">PARMNEM_LOCUS14537</name>
</gene>
<comment type="subcellular location">
    <subcellularLocation>
        <location evidence="1">Nucleus</location>
    </subcellularLocation>
</comment>
<keyword evidence="6" id="KW-1185">Reference proteome</keyword>
<feature type="compositionally biased region" description="Polar residues" evidence="2">
    <location>
        <begin position="96"/>
        <end position="105"/>
    </location>
</feature>
<dbReference type="EMBL" id="CAVLGL010000091">
    <property type="protein sequence ID" value="CAK1594984.1"/>
    <property type="molecule type" value="Genomic_DNA"/>
</dbReference>